<feature type="domain" description="RNA ligase" evidence="1">
    <location>
        <begin position="21"/>
        <end position="181"/>
    </location>
</feature>
<keyword evidence="2" id="KW-0436">Ligase</keyword>
<gene>
    <name evidence="2" type="ORF">ACFO0N_21505</name>
</gene>
<dbReference type="SUPFAM" id="SSF56091">
    <property type="entry name" value="DNA ligase/mRNA capping enzyme, catalytic domain"/>
    <property type="match status" value="1"/>
</dbReference>
<dbReference type="Proteomes" id="UP001595921">
    <property type="component" value="Unassembled WGS sequence"/>
</dbReference>
<name>A0ABD5PI58_9EURY</name>
<dbReference type="AlphaFoldDB" id="A0ABD5PI58"/>
<evidence type="ECO:0000259" key="1">
    <source>
        <dbReference type="Pfam" id="PF09414"/>
    </source>
</evidence>
<accession>A0ABD5PI58</accession>
<sequence length="280" mass="32265">MKRYPSIPHLEDGSTVHERGHLWILEKVDGAHLRFQLQRSGAIRFGDRTRVFETPADVPEPYRHAVRHVQENLERAALRRAVDDVEDVVFFGEAMHRHTIDYDWERTPSFLGFDVWSADAETFRAPDAVEGIFERLGLTPVNAVERERHTRDFDPSRYTVPQSAWYDGPAEGVVVRDKRGHRAQLLHPEFREASDPTPLEASPDELAARYATERRFDRLAADLEAENRAVTFDALYDRVLDDIVREAHPRLYHDTDPVDMRAFRSAVATRLHAFVDASSQ</sequence>
<organism evidence="2 3">
    <name type="scientific">Halobium salinum</name>
    <dbReference type="NCBI Taxonomy" id="1364940"/>
    <lineage>
        <taxon>Archaea</taxon>
        <taxon>Methanobacteriati</taxon>
        <taxon>Methanobacteriota</taxon>
        <taxon>Stenosarchaea group</taxon>
        <taxon>Halobacteria</taxon>
        <taxon>Halobacteriales</taxon>
        <taxon>Haloferacaceae</taxon>
        <taxon>Halobium</taxon>
    </lineage>
</organism>
<keyword evidence="3" id="KW-1185">Reference proteome</keyword>
<reference evidence="2 3" key="1">
    <citation type="journal article" date="2019" name="Int. J. Syst. Evol. Microbiol.">
        <title>The Global Catalogue of Microorganisms (GCM) 10K type strain sequencing project: providing services to taxonomists for standard genome sequencing and annotation.</title>
        <authorList>
            <consortium name="The Broad Institute Genomics Platform"/>
            <consortium name="The Broad Institute Genome Sequencing Center for Infectious Disease"/>
            <person name="Wu L."/>
            <person name="Ma J."/>
        </authorList>
    </citation>
    <scope>NUCLEOTIDE SEQUENCE [LARGE SCALE GENOMIC DNA]</scope>
    <source>
        <strain evidence="2 3">CGMCC 1.12553</strain>
    </source>
</reference>
<dbReference type="EMBL" id="JBHSDS010000017">
    <property type="protein sequence ID" value="MFC4360532.1"/>
    <property type="molecule type" value="Genomic_DNA"/>
</dbReference>
<evidence type="ECO:0000313" key="2">
    <source>
        <dbReference type="EMBL" id="MFC4360532.1"/>
    </source>
</evidence>
<dbReference type="InterPro" id="IPR021122">
    <property type="entry name" value="RNA_ligase_dom_REL/Rnl2"/>
</dbReference>
<dbReference type="RefSeq" id="WP_267620794.1">
    <property type="nucleotide sequence ID" value="NZ_JAODIW010000005.1"/>
</dbReference>
<comment type="caution">
    <text evidence="2">The sequence shown here is derived from an EMBL/GenBank/DDBJ whole genome shotgun (WGS) entry which is preliminary data.</text>
</comment>
<dbReference type="Pfam" id="PF09414">
    <property type="entry name" value="RNA_ligase"/>
    <property type="match status" value="1"/>
</dbReference>
<dbReference type="Gene3D" id="3.30.470.30">
    <property type="entry name" value="DNA ligase/mRNA capping enzyme"/>
    <property type="match status" value="1"/>
</dbReference>
<proteinExistence type="predicted"/>
<evidence type="ECO:0000313" key="3">
    <source>
        <dbReference type="Proteomes" id="UP001595921"/>
    </source>
</evidence>
<protein>
    <submittedName>
        <fullName evidence="2">RNA ligase family protein</fullName>
    </submittedName>
</protein>
<dbReference type="GO" id="GO:0016874">
    <property type="term" value="F:ligase activity"/>
    <property type="evidence" value="ECO:0007669"/>
    <property type="project" value="UniProtKB-KW"/>
</dbReference>